<feature type="domain" description="Chemokine interleukin-8-like" evidence="6">
    <location>
        <begin position="28"/>
        <end position="87"/>
    </location>
</feature>
<keyword evidence="4 5" id="KW-0732">Signal</keyword>
<keyword evidence="2" id="KW-0145">Chemotaxis</keyword>
<keyword evidence="3" id="KW-0202">Cytokine</keyword>
<protein>
    <submittedName>
        <fullName evidence="7">C-C motif chemokine 3</fullName>
    </submittedName>
</protein>
<dbReference type="PANTHER" id="PTHR12015:SF103">
    <property type="entry name" value="C-C MOTIF CHEMOKINE 4-RELATED"/>
    <property type="match status" value="1"/>
</dbReference>
<dbReference type="CDD" id="cd00272">
    <property type="entry name" value="Chemokine_CC"/>
    <property type="match status" value="1"/>
</dbReference>
<dbReference type="InterPro" id="IPR036048">
    <property type="entry name" value="Interleukin_8-like_sf"/>
</dbReference>
<dbReference type="InterPro" id="IPR039809">
    <property type="entry name" value="Chemokine_b/g/d"/>
</dbReference>
<dbReference type="FunFam" id="2.40.50.40:FF:000002">
    <property type="entry name" value="C-C motif chemokine"/>
    <property type="match status" value="1"/>
</dbReference>
<accession>A0A1V4K2W2</accession>
<evidence type="ECO:0000256" key="1">
    <source>
        <dbReference type="ARBA" id="ARBA00010868"/>
    </source>
</evidence>
<evidence type="ECO:0000313" key="7">
    <source>
        <dbReference type="EMBL" id="OPJ78695.1"/>
    </source>
</evidence>
<feature type="signal peptide" evidence="5">
    <location>
        <begin position="1"/>
        <end position="22"/>
    </location>
</feature>
<dbReference type="GO" id="GO:0061844">
    <property type="term" value="P:antimicrobial humoral immune response mediated by antimicrobial peptide"/>
    <property type="evidence" value="ECO:0007669"/>
    <property type="project" value="TreeGrafter"/>
</dbReference>
<comment type="caution">
    <text evidence="7">The sequence shown here is derived from an EMBL/GenBank/DDBJ whole genome shotgun (WGS) entry which is preliminary data.</text>
</comment>
<gene>
    <name evidence="7" type="ORF">AV530_003473</name>
</gene>
<dbReference type="SUPFAM" id="SSF54117">
    <property type="entry name" value="Interleukin 8-like chemokines"/>
    <property type="match status" value="1"/>
</dbReference>
<dbReference type="GO" id="GO:0006954">
    <property type="term" value="P:inflammatory response"/>
    <property type="evidence" value="ECO:0007669"/>
    <property type="project" value="TreeGrafter"/>
</dbReference>
<dbReference type="EMBL" id="LSYS01005108">
    <property type="protein sequence ID" value="OPJ78695.1"/>
    <property type="molecule type" value="Genomic_DNA"/>
</dbReference>
<dbReference type="Gene3D" id="2.40.50.40">
    <property type="match status" value="1"/>
</dbReference>
<dbReference type="SMART" id="SM00199">
    <property type="entry name" value="SCY"/>
    <property type="match status" value="1"/>
</dbReference>
<evidence type="ECO:0000256" key="5">
    <source>
        <dbReference type="SAM" id="SignalP"/>
    </source>
</evidence>
<dbReference type="Proteomes" id="UP000190648">
    <property type="component" value="Unassembled WGS sequence"/>
</dbReference>
<dbReference type="GO" id="GO:0048020">
    <property type="term" value="F:CCR chemokine receptor binding"/>
    <property type="evidence" value="ECO:0007669"/>
    <property type="project" value="TreeGrafter"/>
</dbReference>
<dbReference type="AlphaFoldDB" id="A0A1V4K2W2"/>
<evidence type="ECO:0000256" key="3">
    <source>
        <dbReference type="ARBA" id="ARBA00022514"/>
    </source>
</evidence>
<dbReference type="PANTHER" id="PTHR12015">
    <property type="entry name" value="SMALL INDUCIBLE CYTOKINE A"/>
    <property type="match status" value="1"/>
</dbReference>
<evidence type="ECO:0000256" key="4">
    <source>
        <dbReference type="ARBA" id="ARBA00022729"/>
    </source>
</evidence>
<reference evidence="7 8" key="1">
    <citation type="submission" date="2016-02" db="EMBL/GenBank/DDBJ databases">
        <title>Band-tailed pigeon sequencing and assembly.</title>
        <authorList>
            <person name="Soares A.E."/>
            <person name="Novak B.J."/>
            <person name="Rice E.S."/>
            <person name="O'Connell B."/>
            <person name="Chang D."/>
            <person name="Weber S."/>
            <person name="Shapiro B."/>
        </authorList>
    </citation>
    <scope>NUCLEOTIDE SEQUENCE [LARGE SCALE GENOMIC DNA]</scope>
    <source>
        <strain evidence="7">BTP2013</strain>
        <tissue evidence="7">Blood</tissue>
    </source>
</reference>
<organism evidence="7 8">
    <name type="scientific">Patagioenas fasciata monilis</name>
    <dbReference type="NCBI Taxonomy" id="372326"/>
    <lineage>
        <taxon>Eukaryota</taxon>
        <taxon>Metazoa</taxon>
        <taxon>Chordata</taxon>
        <taxon>Craniata</taxon>
        <taxon>Vertebrata</taxon>
        <taxon>Euteleostomi</taxon>
        <taxon>Archelosauria</taxon>
        <taxon>Archosauria</taxon>
        <taxon>Dinosauria</taxon>
        <taxon>Saurischia</taxon>
        <taxon>Theropoda</taxon>
        <taxon>Coelurosauria</taxon>
        <taxon>Aves</taxon>
        <taxon>Neognathae</taxon>
        <taxon>Neoaves</taxon>
        <taxon>Columbimorphae</taxon>
        <taxon>Columbiformes</taxon>
        <taxon>Columbidae</taxon>
        <taxon>Patagioenas</taxon>
    </lineage>
</organism>
<evidence type="ECO:0000259" key="6">
    <source>
        <dbReference type="SMART" id="SM00199"/>
    </source>
</evidence>
<dbReference type="InterPro" id="IPR001811">
    <property type="entry name" value="Chemokine_IL8-like_dom"/>
</dbReference>
<dbReference type="Pfam" id="PF00048">
    <property type="entry name" value="IL8"/>
    <property type="match status" value="1"/>
</dbReference>
<keyword evidence="8" id="KW-1185">Reference proteome</keyword>
<dbReference type="GO" id="GO:0048245">
    <property type="term" value="P:eosinophil chemotaxis"/>
    <property type="evidence" value="ECO:0007669"/>
    <property type="project" value="TreeGrafter"/>
</dbReference>
<evidence type="ECO:0000313" key="8">
    <source>
        <dbReference type="Proteomes" id="UP000190648"/>
    </source>
</evidence>
<feature type="chain" id="PRO_5012008269" evidence="5">
    <location>
        <begin position="23"/>
        <end position="92"/>
    </location>
</feature>
<comment type="similarity">
    <text evidence="1">Belongs to the intercrine beta (chemokine CC) family.</text>
</comment>
<dbReference type="GO" id="GO:0070098">
    <property type="term" value="P:chemokine-mediated signaling pathway"/>
    <property type="evidence" value="ECO:0007669"/>
    <property type="project" value="TreeGrafter"/>
</dbReference>
<proteinExistence type="inferred from homology"/>
<evidence type="ECO:0000256" key="2">
    <source>
        <dbReference type="ARBA" id="ARBA00022500"/>
    </source>
</evidence>
<dbReference type="GO" id="GO:0005615">
    <property type="term" value="C:extracellular space"/>
    <property type="evidence" value="ECO:0007669"/>
    <property type="project" value="UniProtKB-KW"/>
</dbReference>
<dbReference type="STRING" id="372326.A0A1V4K2W2"/>
<dbReference type="GO" id="GO:0030335">
    <property type="term" value="P:positive regulation of cell migration"/>
    <property type="evidence" value="ECO:0007669"/>
    <property type="project" value="TreeGrafter"/>
</dbReference>
<name>A0A1V4K2W2_PATFA</name>
<dbReference type="OrthoDB" id="8934837at2759"/>
<dbReference type="GO" id="GO:0008009">
    <property type="term" value="F:chemokine activity"/>
    <property type="evidence" value="ECO:0007669"/>
    <property type="project" value="InterPro"/>
</dbReference>
<sequence length="92" mass="9969">MKVPAAALVALLLVATCSPSQAHLDGVPTSCCFSYQERPVPRSLIASVYTTSSSSCTKPGVILVTKKKRELCADPQMPWVKAHLKHFQSLKN</sequence>